<organism evidence="2 3">
    <name type="scientific">Schizosaccharomyces cryophilus (strain OY26 / ATCC MYA-4695 / CBS 11777 / NBRC 106824 / NRRL Y48691)</name>
    <name type="common">Fission yeast</name>
    <dbReference type="NCBI Taxonomy" id="653667"/>
    <lineage>
        <taxon>Eukaryota</taxon>
        <taxon>Fungi</taxon>
        <taxon>Dikarya</taxon>
        <taxon>Ascomycota</taxon>
        <taxon>Taphrinomycotina</taxon>
        <taxon>Schizosaccharomycetes</taxon>
        <taxon>Schizosaccharomycetales</taxon>
        <taxon>Schizosaccharomycetaceae</taxon>
        <taxon>Schizosaccharomyces</taxon>
    </lineage>
</organism>
<dbReference type="STRING" id="653667.S9W147"/>
<dbReference type="RefSeq" id="XP_013023591.1">
    <property type="nucleotide sequence ID" value="XM_013168137.1"/>
</dbReference>
<evidence type="ECO:0000313" key="2">
    <source>
        <dbReference type="EMBL" id="EPY52209.1"/>
    </source>
</evidence>
<proteinExistence type="predicted"/>
<feature type="transmembrane region" description="Helical" evidence="1">
    <location>
        <begin position="37"/>
        <end position="53"/>
    </location>
</feature>
<evidence type="ECO:0000313" key="3">
    <source>
        <dbReference type="Proteomes" id="UP000015464"/>
    </source>
</evidence>
<reference evidence="2 3" key="1">
    <citation type="journal article" date="2011" name="Science">
        <title>Comparative functional genomics of the fission yeasts.</title>
        <authorList>
            <person name="Rhind N."/>
            <person name="Chen Z."/>
            <person name="Yassour M."/>
            <person name="Thompson D.A."/>
            <person name="Haas B.J."/>
            <person name="Habib N."/>
            <person name="Wapinski I."/>
            <person name="Roy S."/>
            <person name="Lin M.F."/>
            <person name="Heiman D.I."/>
            <person name="Young S.K."/>
            <person name="Furuya K."/>
            <person name="Guo Y."/>
            <person name="Pidoux A."/>
            <person name="Chen H.M."/>
            <person name="Robbertse B."/>
            <person name="Goldberg J.M."/>
            <person name="Aoki K."/>
            <person name="Bayne E.H."/>
            <person name="Berlin A.M."/>
            <person name="Desjardins C.A."/>
            <person name="Dobbs E."/>
            <person name="Dukaj L."/>
            <person name="Fan L."/>
            <person name="FitzGerald M.G."/>
            <person name="French C."/>
            <person name="Gujja S."/>
            <person name="Hansen K."/>
            <person name="Keifenheim D."/>
            <person name="Levin J.Z."/>
            <person name="Mosher R.A."/>
            <person name="Mueller C.A."/>
            <person name="Pfiffner J."/>
            <person name="Priest M."/>
            <person name="Russ C."/>
            <person name="Smialowska A."/>
            <person name="Swoboda P."/>
            <person name="Sykes S.M."/>
            <person name="Vaughn M."/>
            <person name="Vengrova S."/>
            <person name="Yoder R."/>
            <person name="Zeng Q."/>
            <person name="Allshire R."/>
            <person name="Baulcombe D."/>
            <person name="Birren B.W."/>
            <person name="Brown W."/>
            <person name="Ekwall K."/>
            <person name="Kellis M."/>
            <person name="Leatherwood J."/>
            <person name="Levin H."/>
            <person name="Margalit H."/>
            <person name="Martienssen R."/>
            <person name="Nieduszynski C.A."/>
            <person name="Spatafora J.W."/>
            <person name="Friedman N."/>
            <person name="Dalgaard J.Z."/>
            <person name="Baumann P."/>
            <person name="Niki H."/>
            <person name="Regev A."/>
            <person name="Nusbaum C."/>
        </authorList>
    </citation>
    <scope>NUCLEOTIDE SEQUENCE [LARGE SCALE GENOMIC DNA]</scope>
    <source>
        <strain evidence="3">OY26 / ATCC MYA-4695 / CBS 11777 / NBRC 106824 / NRRL Y48691</strain>
    </source>
</reference>
<dbReference type="GeneID" id="25039178"/>
<dbReference type="EMBL" id="KE546990">
    <property type="protein sequence ID" value="EPY52209.1"/>
    <property type="molecule type" value="Genomic_DNA"/>
</dbReference>
<dbReference type="HOGENOM" id="CLU_567610_0_0_1"/>
<dbReference type="Proteomes" id="UP000015464">
    <property type="component" value="Unassembled WGS sequence"/>
</dbReference>
<feature type="transmembrane region" description="Helical" evidence="1">
    <location>
        <begin position="117"/>
        <end position="143"/>
    </location>
</feature>
<evidence type="ECO:0000256" key="1">
    <source>
        <dbReference type="SAM" id="Phobius"/>
    </source>
</evidence>
<sequence length="478" mass="55469">MKESYHSLKNNFIRETTSDGTCVTAFWRYWSKALSKLHYFGCVSFSLVVNYAWPYVLESFQPNICEKERTLLYDNIQYIIYTSDLLVGDHKLHCQGNLNFGSSIPIPTPPSFSSKKLWYIFTYQSVLQISYCLGFYCVVSLLCKFIYLKPLKVVFFSYLLFSIAIIFCHFWVYYTRIASLDSIYRLTHALQAFEDVSNRVYTQICELGHPDYLLSSSGGLYHHTQVCQINRNQELLSRKVSDLFGKLLPSYQALLSRLYPFTAPFFLRDLLLLYKLPNCFTNTSTPFLPKHNSNPNLQRNSLYSLRKEAIEYNSHSNGSLLFLVKSYSDLTIISKQVLCCILSFSVHTFPQECTSWPTLCRNIDSFTSVIFENTQQLSSFSPSISETGAITSENELINHSPHNHLLDVNNLKKHLQNLHFAMLETHGNISVYLQENANTDSHEVALKEYDHFGFQLKGLLSEWEFYRDMLNYSPRKKE</sequence>
<feature type="transmembrane region" description="Helical" evidence="1">
    <location>
        <begin position="155"/>
        <end position="174"/>
    </location>
</feature>
<accession>S9W147</accession>
<dbReference type="OMA" id="FAMLETH"/>
<gene>
    <name evidence="2" type="ORF">SPOG_04865</name>
</gene>
<protein>
    <submittedName>
        <fullName evidence="2">Myosin binding vezatin family protein</fullName>
    </submittedName>
</protein>
<dbReference type="AlphaFoldDB" id="S9W147"/>
<keyword evidence="1" id="KW-0812">Transmembrane</keyword>
<dbReference type="OrthoDB" id="5363971at2759"/>
<keyword evidence="3" id="KW-1185">Reference proteome</keyword>
<name>S9W147_SCHCR</name>
<keyword evidence="1" id="KW-0472">Membrane</keyword>
<keyword evidence="1" id="KW-1133">Transmembrane helix</keyword>